<dbReference type="AlphaFoldDB" id="A0A4R1KSZ5"/>
<evidence type="ECO:0000256" key="2">
    <source>
        <dbReference type="ARBA" id="ARBA00022318"/>
    </source>
</evidence>
<comment type="subcellular location">
    <subcellularLocation>
        <location evidence="1 5">Cytoplasm</location>
    </subcellularLocation>
</comment>
<sequence>MEVGVVKWFNNTKGFGFINREGNDEDIFAHFSVIEMDGYRSLKAGQKVNFEMVSGDKGAQATKIIPIIE</sequence>
<organism evidence="7 8">
    <name type="scientific">Lonepinella koalarum</name>
    <dbReference type="NCBI Taxonomy" id="53417"/>
    <lineage>
        <taxon>Bacteria</taxon>
        <taxon>Pseudomonadati</taxon>
        <taxon>Pseudomonadota</taxon>
        <taxon>Gammaproteobacteria</taxon>
        <taxon>Pasteurellales</taxon>
        <taxon>Pasteurellaceae</taxon>
        <taxon>Lonepinella</taxon>
    </lineage>
</organism>
<dbReference type="InterPro" id="IPR002059">
    <property type="entry name" value="CSP_DNA-bd"/>
</dbReference>
<dbReference type="SUPFAM" id="SSF50249">
    <property type="entry name" value="Nucleic acid-binding proteins"/>
    <property type="match status" value="1"/>
</dbReference>
<dbReference type="GO" id="GO:0005829">
    <property type="term" value="C:cytosol"/>
    <property type="evidence" value="ECO:0007669"/>
    <property type="project" value="UniProtKB-ARBA"/>
</dbReference>
<reference evidence="7 8" key="1">
    <citation type="submission" date="2019-03" db="EMBL/GenBank/DDBJ databases">
        <title>Genomic Encyclopedia of Type Strains, Phase IV (KMG-IV): sequencing the most valuable type-strain genomes for metagenomic binning, comparative biology and taxonomic classification.</title>
        <authorList>
            <person name="Goeker M."/>
        </authorList>
    </citation>
    <scope>NUCLEOTIDE SEQUENCE [LARGE SCALE GENOMIC DNA]</scope>
    <source>
        <strain evidence="7 8">DSM 10053</strain>
    </source>
</reference>
<dbReference type="PROSITE" id="PS00352">
    <property type="entry name" value="CSD_1"/>
    <property type="match status" value="1"/>
</dbReference>
<name>A0A4R1KSZ5_9PAST</name>
<protein>
    <recommendedName>
        <fullName evidence="2">Cold shock-like protein CspD</fullName>
    </recommendedName>
</protein>
<dbReference type="GO" id="GO:0003677">
    <property type="term" value="F:DNA binding"/>
    <property type="evidence" value="ECO:0007669"/>
    <property type="project" value="UniProtKB-KW"/>
</dbReference>
<dbReference type="EMBL" id="SMGJ01000006">
    <property type="protein sequence ID" value="TCK68235.1"/>
    <property type="molecule type" value="Genomic_DNA"/>
</dbReference>
<accession>A0A4R1KSZ5</accession>
<dbReference type="FunFam" id="2.40.50.140:FF:000006">
    <property type="entry name" value="Cold shock protein CspC"/>
    <property type="match status" value="1"/>
</dbReference>
<dbReference type="Gene3D" id="2.40.50.140">
    <property type="entry name" value="Nucleic acid-binding proteins"/>
    <property type="match status" value="1"/>
</dbReference>
<proteinExistence type="predicted"/>
<gene>
    <name evidence="7" type="ORF">EV692_1938</name>
</gene>
<dbReference type="Proteomes" id="UP000295496">
    <property type="component" value="Unassembled WGS sequence"/>
</dbReference>
<keyword evidence="3" id="KW-0963">Cytoplasm</keyword>
<dbReference type="InterPro" id="IPR019844">
    <property type="entry name" value="CSD_CS"/>
</dbReference>
<dbReference type="InterPro" id="IPR012156">
    <property type="entry name" value="Cold_shock_CspA"/>
</dbReference>
<comment type="caution">
    <text evidence="7">The sequence shown here is derived from an EMBL/GenBank/DDBJ whole genome shotgun (WGS) entry which is preliminary data.</text>
</comment>
<dbReference type="InterPro" id="IPR011129">
    <property type="entry name" value="CSD"/>
</dbReference>
<evidence type="ECO:0000259" key="6">
    <source>
        <dbReference type="PROSITE" id="PS51857"/>
    </source>
</evidence>
<dbReference type="Pfam" id="PF00313">
    <property type="entry name" value="CSD"/>
    <property type="match status" value="1"/>
</dbReference>
<feature type="domain" description="CSD" evidence="6">
    <location>
        <begin position="1"/>
        <end position="66"/>
    </location>
</feature>
<dbReference type="NCBIfam" id="TIGR02381">
    <property type="entry name" value="cspD"/>
    <property type="match status" value="1"/>
</dbReference>
<dbReference type="RefSeq" id="WP_132302513.1">
    <property type="nucleotide sequence ID" value="NZ_CP170642.1"/>
</dbReference>
<evidence type="ECO:0000256" key="5">
    <source>
        <dbReference type="RuleBase" id="RU000408"/>
    </source>
</evidence>
<evidence type="ECO:0000256" key="1">
    <source>
        <dbReference type="ARBA" id="ARBA00004496"/>
    </source>
</evidence>
<evidence type="ECO:0000313" key="7">
    <source>
        <dbReference type="EMBL" id="TCK68235.1"/>
    </source>
</evidence>
<dbReference type="PRINTS" id="PR00050">
    <property type="entry name" value="COLDSHOCK"/>
</dbReference>
<dbReference type="PANTHER" id="PTHR11544">
    <property type="entry name" value="COLD SHOCK DOMAIN CONTAINING PROTEINS"/>
    <property type="match status" value="1"/>
</dbReference>
<evidence type="ECO:0000256" key="4">
    <source>
        <dbReference type="ARBA" id="ARBA00023125"/>
    </source>
</evidence>
<dbReference type="SMART" id="SM00357">
    <property type="entry name" value="CSP"/>
    <property type="match status" value="1"/>
</dbReference>
<evidence type="ECO:0000313" key="8">
    <source>
        <dbReference type="Proteomes" id="UP000295496"/>
    </source>
</evidence>
<dbReference type="InterPro" id="IPR012340">
    <property type="entry name" value="NA-bd_OB-fold"/>
</dbReference>
<dbReference type="OrthoDB" id="9810590at2"/>
<dbReference type="CDD" id="cd04458">
    <property type="entry name" value="CSP_CDS"/>
    <property type="match status" value="1"/>
</dbReference>
<keyword evidence="8" id="KW-1185">Reference proteome</keyword>
<dbReference type="InterPro" id="IPR050181">
    <property type="entry name" value="Cold_shock_domain"/>
</dbReference>
<dbReference type="PROSITE" id="PS51857">
    <property type="entry name" value="CSD_2"/>
    <property type="match status" value="1"/>
</dbReference>
<evidence type="ECO:0000256" key="3">
    <source>
        <dbReference type="ARBA" id="ARBA00022490"/>
    </source>
</evidence>
<dbReference type="GO" id="GO:0006355">
    <property type="term" value="P:regulation of DNA-templated transcription"/>
    <property type="evidence" value="ECO:0007669"/>
    <property type="project" value="InterPro"/>
</dbReference>
<dbReference type="InterPro" id="IPR012751">
    <property type="entry name" value="CspD"/>
</dbReference>
<dbReference type="PIRSF" id="PIRSF002599">
    <property type="entry name" value="Cold_shock_A"/>
    <property type="match status" value="1"/>
</dbReference>
<keyword evidence="4 7" id="KW-0238">DNA-binding</keyword>